<dbReference type="Gene3D" id="2.60.120.700">
    <property type="entry name" value="Peptidase G1"/>
    <property type="match status" value="1"/>
</dbReference>
<name>A0A2U3KDC6_9FIRM</name>
<dbReference type="Proteomes" id="UP000238916">
    <property type="component" value="Unassembled WGS sequence"/>
</dbReference>
<feature type="compositionally biased region" description="Polar residues" evidence="1">
    <location>
        <begin position="57"/>
        <end position="71"/>
    </location>
</feature>
<gene>
    <name evidence="2" type="ORF">SBF1_1830019</name>
</gene>
<dbReference type="Pfam" id="PF01828">
    <property type="entry name" value="Peptidase_A4"/>
    <property type="match status" value="1"/>
</dbReference>
<proteinExistence type="predicted"/>
<accession>A0A2U3KDC6</accession>
<dbReference type="OrthoDB" id="2376230at2"/>
<evidence type="ECO:0000313" key="3">
    <source>
        <dbReference type="Proteomes" id="UP000238916"/>
    </source>
</evidence>
<dbReference type="InterPro" id="IPR013320">
    <property type="entry name" value="ConA-like_dom_sf"/>
</dbReference>
<reference evidence="3" key="1">
    <citation type="submission" date="2018-02" db="EMBL/GenBank/DDBJ databases">
        <authorList>
            <person name="Hausmann B."/>
        </authorList>
    </citation>
    <scope>NUCLEOTIDE SEQUENCE [LARGE SCALE GENOMIC DNA]</scope>
    <source>
        <strain evidence="3">Peat soil MAG SbF1</strain>
    </source>
</reference>
<dbReference type="InterPro" id="IPR000250">
    <property type="entry name" value="Peptidase_G1"/>
</dbReference>
<sequence>MKIMFSKIHIVSLSVLVGLGTCFLVNPVPVQHATTGRMRSDYLLSKYFSHRHLHVPQNLQPPTTATNTSLPPDTRESENWAGYIATPTSNLCYTSVSGSWVVPNISADQQNAAAAQWIGLGGSSSPDLLQMGTSEELENGQLVTEVFWEQLPTPAHTVMTIPIGATIYASIAPATNSSLTWNLTFTVNGQSQTQKIPPVKLDSSYAQEIGTSAEWISEEPLKPNGQRYPFANMGTVSYRSALVDGQAISSAGNEIEPIDLVSRNGNVLITPSGLGQDGESFSTSVKS</sequence>
<dbReference type="CDD" id="cd13426">
    <property type="entry name" value="Peptidase_G1"/>
    <property type="match status" value="1"/>
</dbReference>
<dbReference type="EMBL" id="OMOF01000094">
    <property type="protein sequence ID" value="SPF37547.1"/>
    <property type="molecule type" value="Genomic_DNA"/>
</dbReference>
<dbReference type="PANTHER" id="PTHR37536:SF1">
    <property type="entry name" value="ASPERGILLOPEPSIN, PUTAITVE (AFU_ORTHOLOGUE AFUA_7G01200)"/>
    <property type="match status" value="1"/>
</dbReference>
<organism evidence="2 3">
    <name type="scientific">Candidatus Desulfosporosinus infrequens</name>
    <dbReference type="NCBI Taxonomy" id="2043169"/>
    <lineage>
        <taxon>Bacteria</taxon>
        <taxon>Bacillati</taxon>
        <taxon>Bacillota</taxon>
        <taxon>Clostridia</taxon>
        <taxon>Eubacteriales</taxon>
        <taxon>Desulfitobacteriaceae</taxon>
        <taxon>Desulfosporosinus</taxon>
    </lineage>
</organism>
<dbReference type="SUPFAM" id="SSF49899">
    <property type="entry name" value="Concanavalin A-like lectins/glucanases"/>
    <property type="match status" value="1"/>
</dbReference>
<dbReference type="PANTHER" id="PTHR37536">
    <property type="entry name" value="PUTATIVE (AFU_ORTHOLOGUE AFUA_3G02970)-RELATED"/>
    <property type="match status" value="1"/>
</dbReference>
<dbReference type="AlphaFoldDB" id="A0A2U3KDC6"/>
<feature type="region of interest" description="Disordered" evidence="1">
    <location>
        <begin position="56"/>
        <end position="77"/>
    </location>
</feature>
<evidence type="ECO:0000256" key="1">
    <source>
        <dbReference type="SAM" id="MobiDB-lite"/>
    </source>
</evidence>
<evidence type="ECO:0000313" key="2">
    <source>
        <dbReference type="EMBL" id="SPF37547.1"/>
    </source>
</evidence>
<dbReference type="GO" id="GO:0006508">
    <property type="term" value="P:proteolysis"/>
    <property type="evidence" value="ECO:0007669"/>
    <property type="project" value="InterPro"/>
</dbReference>
<protein>
    <submittedName>
        <fullName evidence="2">Peptidase A4 family</fullName>
    </submittedName>
</protein>
<dbReference type="GO" id="GO:0070007">
    <property type="term" value="F:glutamic-type endopeptidase activity"/>
    <property type="evidence" value="ECO:0007669"/>
    <property type="project" value="InterPro"/>
</dbReference>
<dbReference type="InterPro" id="IPR038656">
    <property type="entry name" value="Peptidase_G1_sf"/>
</dbReference>